<gene>
    <name evidence="2" type="ordered locus">AXX17_At5g15880</name>
</gene>
<comment type="caution">
    <text evidence="2">The sequence shown here is derived from an EMBL/GenBank/DDBJ whole genome shotgun (WGS) entry which is preliminary data.</text>
</comment>
<dbReference type="AlphaFoldDB" id="A0A178UHC9"/>
<evidence type="ECO:0000313" key="3">
    <source>
        <dbReference type="Proteomes" id="UP000078284"/>
    </source>
</evidence>
<dbReference type="InterPro" id="IPR001810">
    <property type="entry name" value="F-box_dom"/>
</dbReference>
<feature type="domain" description="F-box" evidence="1">
    <location>
        <begin position="1"/>
        <end position="46"/>
    </location>
</feature>
<dbReference type="SMART" id="SM00256">
    <property type="entry name" value="FBOX"/>
    <property type="match status" value="1"/>
</dbReference>
<dbReference type="Gene3D" id="1.20.1280.50">
    <property type="match status" value="1"/>
</dbReference>
<reference evidence="3" key="1">
    <citation type="journal article" date="2016" name="Proc. Natl. Acad. Sci. U.S.A.">
        <title>Chromosome-level assembly of Arabidopsis thaliana Ler reveals the extent of translocation and inversion polymorphisms.</title>
        <authorList>
            <person name="Zapata L."/>
            <person name="Ding J."/>
            <person name="Willing E.M."/>
            <person name="Hartwig B."/>
            <person name="Bezdan D."/>
            <person name="Jiao W.B."/>
            <person name="Patel V."/>
            <person name="Velikkakam James G."/>
            <person name="Koornneef M."/>
            <person name="Ossowski S."/>
            <person name="Schneeberger K."/>
        </authorList>
    </citation>
    <scope>NUCLEOTIDE SEQUENCE [LARGE SCALE GENOMIC DNA]</scope>
    <source>
        <strain evidence="3">cv. Landsberg erecta</strain>
    </source>
</reference>
<dbReference type="Proteomes" id="UP000078284">
    <property type="component" value="Chromosome 5"/>
</dbReference>
<sequence length="90" mass="10281">MRIESLLPHDVVERILERLAVNSLPRFKAVSKQWKSTIESQFFQGKHLTHRQQSGDPVVLMVTVYNDDSSHVGSLLLGSRRTRNPTTLII</sequence>
<evidence type="ECO:0000259" key="1">
    <source>
        <dbReference type="PROSITE" id="PS50181"/>
    </source>
</evidence>
<protein>
    <recommendedName>
        <fullName evidence="1">F-box domain-containing protein</fullName>
    </recommendedName>
</protein>
<dbReference type="PROSITE" id="PS50181">
    <property type="entry name" value="FBOX"/>
    <property type="match status" value="1"/>
</dbReference>
<dbReference type="CDD" id="cd22157">
    <property type="entry name" value="F-box_AtFBW1-like"/>
    <property type="match status" value="1"/>
</dbReference>
<evidence type="ECO:0000313" key="2">
    <source>
        <dbReference type="EMBL" id="OAO92502.1"/>
    </source>
</evidence>
<dbReference type="PANTHER" id="PTHR31672">
    <property type="entry name" value="BNACNNG10540D PROTEIN"/>
    <property type="match status" value="1"/>
</dbReference>
<accession>A0A178UHC9</accession>
<dbReference type="InterPro" id="IPR036047">
    <property type="entry name" value="F-box-like_dom_sf"/>
</dbReference>
<organism evidence="2 3">
    <name type="scientific">Arabidopsis thaliana</name>
    <name type="common">Mouse-ear cress</name>
    <dbReference type="NCBI Taxonomy" id="3702"/>
    <lineage>
        <taxon>Eukaryota</taxon>
        <taxon>Viridiplantae</taxon>
        <taxon>Streptophyta</taxon>
        <taxon>Embryophyta</taxon>
        <taxon>Tracheophyta</taxon>
        <taxon>Spermatophyta</taxon>
        <taxon>Magnoliopsida</taxon>
        <taxon>eudicotyledons</taxon>
        <taxon>Gunneridae</taxon>
        <taxon>Pentapetalae</taxon>
        <taxon>rosids</taxon>
        <taxon>malvids</taxon>
        <taxon>Brassicales</taxon>
        <taxon>Brassicaceae</taxon>
        <taxon>Camelineae</taxon>
        <taxon>Arabidopsis</taxon>
    </lineage>
</organism>
<dbReference type="Pfam" id="PF00646">
    <property type="entry name" value="F-box"/>
    <property type="match status" value="1"/>
</dbReference>
<dbReference type="InterPro" id="IPR050796">
    <property type="entry name" value="SCF_F-box_component"/>
</dbReference>
<dbReference type="EMBL" id="LUHQ01000005">
    <property type="protein sequence ID" value="OAO92502.1"/>
    <property type="molecule type" value="Genomic_DNA"/>
</dbReference>
<dbReference type="SUPFAM" id="SSF81383">
    <property type="entry name" value="F-box domain"/>
    <property type="match status" value="1"/>
</dbReference>
<dbReference type="PANTHER" id="PTHR31672:SF13">
    <property type="entry name" value="F-BOX PROTEIN CPR30-LIKE"/>
    <property type="match status" value="1"/>
</dbReference>
<proteinExistence type="predicted"/>
<name>A0A178UHC9_ARATH</name>